<dbReference type="RefSeq" id="WP_146322565.1">
    <property type="nucleotide sequence ID" value="NZ_CP042305.1"/>
</dbReference>
<evidence type="ECO:0000256" key="1">
    <source>
        <dbReference type="ARBA" id="ARBA00022553"/>
    </source>
</evidence>
<dbReference type="Proteomes" id="UP000320216">
    <property type="component" value="Chromosome"/>
</dbReference>
<dbReference type="Pfam" id="PF00498">
    <property type="entry name" value="FHA"/>
    <property type="match status" value="1"/>
</dbReference>
<evidence type="ECO:0000313" key="4">
    <source>
        <dbReference type="EMBL" id="QDZ16561.1"/>
    </source>
</evidence>
<dbReference type="Gene3D" id="2.60.200.20">
    <property type="match status" value="1"/>
</dbReference>
<keyword evidence="5" id="KW-1185">Reference proteome</keyword>
<protein>
    <submittedName>
        <fullName evidence="4">FHA domain-containing protein</fullName>
    </submittedName>
</protein>
<dbReference type="AlphaFoldDB" id="A0A5B8M8Q8"/>
<dbReference type="InterPro" id="IPR008984">
    <property type="entry name" value="SMAD_FHA_dom_sf"/>
</dbReference>
<feature type="domain" description="FHA" evidence="3">
    <location>
        <begin position="285"/>
        <end position="340"/>
    </location>
</feature>
<reference evidence="4 5" key="1">
    <citation type="submission" date="2019-07" db="EMBL/GenBank/DDBJ databases">
        <title>Full genome sequence of Humibacter sp. WJ7-1.</title>
        <authorList>
            <person name="Im W.-T."/>
        </authorList>
    </citation>
    <scope>NUCLEOTIDE SEQUENCE [LARGE SCALE GENOMIC DNA]</scope>
    <source>
        <strain evidence="4 5">WJ7-1</strain>
    </source>
</reference>
<dbReference type="SUPFAM" id="SSF49879">
    <property type="entry name" value="SMAD/FHA domain"/>
    <property type="match status" value="1"/>
</dbReference>
<dbReference type="InterPro" id="IPR000253">
    <property type="entry name" value="FHA_dom"/>
</dbReference>
<dbReference type="OrthoDB" id="5485098at2"/>
<feature type="compositionally biased region" description="Basic and acidic residues" evidence="2">
    <location>
        <begin position="220"/>
        <end position="234"/>
    </location>
</feature>
<feature type="region of interest" description="Disordered" evidence="2">
    <location>
        <begin position="220"/>
        <end position="255"/>
    </location>
</feature>
<name>A0A5B8M8Q8_9MICO</name>
<evidence type="ECO:0000313" key="5">
    <source>
        <dbReference type="Proteomes" id="UP000320216"/>
    </source>
</evidence>
<dbReference type="EMBL" id="CP042305">
    <property type="protein sequence ID" value="QDZ16561.1"/>
    <property type="molecule type" value="Genomic_DNA"/>
</dbReference>
<keyword evidence="1" id="KW-0597">Phosphoprotein</keyword>
<dbReference type="KEGG" id="huw:FPZ11_19035"/>
<evidence type="ECO:0000259" key="3">
    <source>
        <dbReference type="PROSITE" id="PS50006"/>
    </source>
</evidence>
<accession>A0A5B8M8Q8</accession>
<dbReference type="PROSITE" id="PS50006">
    <property type="entry name" value="FHA_DOMAIN"/>
    <property type="match status" value="1"/>
</dbReference>
<proteinExistence type="predicted"/>
<evidence type="ECO:0000256" key="2">
    <source>
        <dbReference type="SAM" id="MobiDB-lite"/>
    </source>
</evidence>
<sequence length="379" mass="38617">MALIESGHGDRGVDALTRLAQAGPVSLEEIVSAIPAGTGGVDSFAVARYDEETADGWQITAVVRGRAVVDVYSVGGARRFTSSGMQPWLIATFRDVVAVELGGPARRFGAISHRAPSALAIGQGSAHAGGVLWSAVAAESAGFETADGEAGYVRPPASFDDDTVRHVRALIGAAQSGSAASPSIGPGPDVDVDVERIERAPRPGFDDVTVERTAADERAVDEHVVSEHAVDEAGRTPTHGDAPSLPKDAPTGLAGPVDDGEGAEASGVVLVAVAGHDAVPLENPIVVGRKPVDRRRSGSASVLVTVPSPQHVVSASHVRIERAGRAVVVTDLRSRNGTTIALAGGGSRRLRPGESFAVPGAATIDIGDGTIIDITPAAP</sequence>
<gene>
    <name evidence="4" type="ORF">FPZ11_19035</name>
</gene>
<organism evidence="4 5">
    <name type="scientific">Humibacter ginsenosidimutans</name>
    <dbReference type="NCBI Taxonomy" id="2599293"/>
    <lineage>
        <taxon>Bacteria</taxon>
        <taxon>Bacillati</taxon>
        <taxon>Actinomycetota</taxon>
        <taxon>Actinomycetes</taxon>
        <taxon>Micrococcales</taxon>
        <taxon>Microbacteriaceae</taxon>
        <taxon>Humibacter</taxon>
    </lineage>
</organism>